<gene>
    <name evidence="1" type="ORF">ACFQZM_24115</name>
</gene>
<protein>
    <submittedName>
        <fullName evidence="1">Uncharacterized protein</fullName>
    </submittedName>
</protein>
<dbReference type="EMBL" id="JBHTGP010000013">
    <property type="protein sequence ID" value="MFD0687603.1"/>
    <property type="molecule type" value="Genomic_DNA"/>
</dbReference>
<keyword evidence="2" id="KW-1185">Reference proteome</keyword>
<sequence>MEREALGPGTVTQRDLERYMGINEELGRRLDRTRLPSRSDRNRILLGHAAKSLPADPLEPRRVRRRHPKLLPEGARDRLLEEVHTAGDRMVVTWLADSGFRIGKLCGFHLVDLHLRERAGCGDLRAPHAHVCHREGNGNRARVKVKYPWDHVDGTVCGGLVKPRDDPHPHDVGDGRHLRACVTSHARRVDAGAAGALKSRSEAAAGDVADLSRTVAR</sequence>
<accession>A0ABW2XMA1</accession>
<dbReference type="Proteomes" id="UP001597063">
    <property type="component" value="Unassembled WGS sequence"/>
</dbReference>
<organism evidence="1 2">
    <name type="scientific">Actinomadura fibrosa</name>
    <dbReference type="NCBI Taxonomy" id="111802"/>
    <lineage>
        <taxon>Bacteria</taxon>
        <taxon>Bacillati</taxon>
        <taxon>Actinomycetota</taxon>
        <taxon>Actinomycetes</taxon>
        <taxon>Streptosporangiales</taxon>
        <taxon>Thermomonosporaceae</taxon>
        <taxon>Actinomadura</taxon>
    </lineage>
</organism>
<dbReference type="RefSeq" id="WP_131756878.1">
    <property type="nucleotide sequence ID" value="NZ_CAACUY010000022.1"/>
</dbReference>
<evidence type="ECO:0000313" key="1">
    <source>
        <dbReference type="EMBL" id="MFD0687603.1"/>
    </source>
</evidence>
<comment type="caution">
    <text evidence="1">The sequence shown here is derived from an EMBL/GenBank/DDBJ whole genome shotgun (WGS) entry which is preliminary data.</text>
</comment>
<evidence type="ECO:0000313" key="2">
    <source>
        <dbReference type="Proteomes" id="UP001597063"/>
    </source>
</evidence>
<name>A0ABW2XMA1_9ACTN</name>
<reference evidence="2" key="1">
    <citation type="journal article" date="2019" name="Int. J. Syst. Evol. Microbiol.">
        <title>The Global Catalogue of Microorganisms (GCM) 10K type strain sequencing project: providing services to taxonomists for standard genome sequencing and annotation.</title>
        <authorList>
            <consortium name="The Broad Institute Genomics Platform"/>
            <consortium name="The Broad Institute Genome Sequencing Center for Infectious Disease"/>
            <person name="Wu L."/>
            <person name="Ma J."/>
        </authorList>
    </citation>
    <scope>NUCLEOTIDE SEQUENCE [LARGE SCALE GENOMIC DNA]</scope>
    <source>
        <strain evidence="2">JCM 9371</strain>
    </source>
</reference>
<proteinExistence type="predicted"/>